<evidence type="ECO:0000313" key="2">
    <source>
        <dbReference type="Proteomes" id="UP000317881"/>
    </source>
</evidence>
<proteinExistence type="predicted"/>
<protein>
    <submittedName>
        <fullName evidence="1">Uncharacterized protein</fullName>
    </submittedName>
</protein>
<comment type="caution">
    <text evidence="1">The sequence shown here is derived from an EMBL/GenBank/DDBJ whole genome shotgun (WGS) entry which is preliminary data.</text>
</comment>
<dbReference type="Proteomes" id="UP000317881">
    <property type="component" value="Unassembled WGS sequence"/>
</dbReference>
<dbReference type="AlphaFoldDB" id="A0A4Y3VA31"/>
<gene>
    <name evidence="1" type="ORF">SSP24_01740</name>
</gene>
<evidence type="ECO:0000313" key="1">
    <source>
        <dbReference type="EMBL" id="GEC02519.1"/>
    </source>
</evidence>
<keyword evidence="2" id="KW-1185">Reference proteome</keyword>
<accession>A0A4Y3VA31</accession>
<reference evidence="1 2" key="1">
    <citation type="submission" date="2019-06" db="EMBL/GenBank/DDBJ databases">
        <title>Whole genome shotgun sequence of Streptomyces spinoverrucosus NBRC 14228.</title>
        <authorList>
            <person name="Hosoyama A."/>
            <person name="Uohara A."/>
            <person name="Ohji S."/>
            <person name="Ichikawa N."/>
        </authorList>
    </citation>
    <scope>NUCLEOTIDE SEQUENCE [LARGE SCALE GENOMIC DNA]</scope>
    <source>
        <strain evidence="1 2">NBRC 14228</strain>
    </source>
</reference>
<dbReference type="EMBL" id="BJND01000003">
    <property type="protein sequence ID" value="GEC02519.1"/>
    <property type="molecule type" value="Genomic_DNA"/>
</dbReference>
<sequence>MLEPGGQRPFGLEDPVLGEDRPLARHQGEFGAALRREVLDEAVHLHGRAVQVGHRLGDDPQMA</sequence>
<name>A0A4Y3VA31_9ACTN</name>
<organism evidence="1 2">
    <name type="scientific">Streptomyces spinoverrucosus</name>
    <dbReference type="NCBI Taxonomy" id="284043"/>
    <lineage>
        <taxon>Bacteria</taxon>
        <taxon>Bacillati</taxon>
        <taxon>Actinomycetota</taxon>
        <taxon>Actinomycetes</taxon>
        <taxon>Kitasatosporales</taxon>
        <taxon>Streptomycetaceae</taxon>
        <taxon>Streptomyces</taxon>
    </lineage>
</organism>